<gene>
    <name evidence="2" type="ORF">L0M14_04320</name>
</gene>
<evidence type="ECO:0000259" key="1">
    <source>
        <dbReference type="Pfam" id="PF01584"/>
    </source>
</evidence>
<dbReference type="InterPro" id="IPR036061">
    <property type="entry name" value="CheW-like_dom_sf"/>
</dbReference>
<dbReference type="SUPFAM" id="SSF50341">
    <property type="entry name" value="CheW-like"/>
    <property type="match status" value="1"/>
</dbReference>
<dbReference type="Gene3D" id="2.30.30.40">
    <property type="entry name" value="SH3 Domains"/>
    <property type="match status" value="1"/>
</dbReference>
<sequence length="93" mass="10071">MYPIVELSDCLKETASSNESAEGIDQAYMVILKSGISLKVDALIGQQEVVIKPLDACFRHLNFLSCASILGDGSVLLILNSYAIQAQKQLVAR</sequence>
<dbReference type="Pfam" id="PF01584">
    <property type="entry name" value="CheW"/>
    <property type="match status" value="1"/>
</dbReference>
<reference evidence="2 3" key="1">
    <citation type="journal article" date="2024" name="Int. J. Syst. Evol. Microbiol.">
        <title>Paenibacillus hexagrammi sp. nov., a novel bacterium isolated from the gut content of Hexagrammos agrammus.</title>
        <authorList>
            <person name="Jung H.K."/>
            <person name="Kim D.G."/>
            <person name="Zin H."/>
            <person name="Park J."/>
            <person name="Jung H."/>
            <person name="Kim Y.O."/>
            <person name="Kong H.J."/>
            <person name="Kim J.W."/>
            <person name="Kim Y.S."/>
        </authorList>
    </citation>
    <scope>NUCLEOTIDE SEQUENCE [LARGE SCALE GENOMIC DNA]</scope>
    <source>
        <strain evidence="2 3">YPD9-1</strain>
    </source>
</reference>
<evidence type="ECO:0000313" key="2">
    <source>
        <dbReference type="EMBL" id="UJF34428.1"/>
    </source>
</evidence>
<proteinExistence type="predicted"/>
<dbReference type="InterPro" id="IPR002545">
    <property type="entry name" value="CheW-lke_dom"/>
</dbReference>
<dbReference type="Proteomes" id="UP001649230">
    <property type="component" value="Chromosome"/>
</dbReference>
<evidence type="ECO:0000313" key="3">
    <source>
        <dbReference type="Proteomes" id="UP001649230"/>
    </source>
</evidence>
<dbReference type="RefSeq" id="WP_235121002.1">
    <property type="nucleotide sequence ID" value="NZ_CP090978.1"/>
</dbReference>
<name>A0ABY3SKQ4_9BACL</name>
<keyword evidence="3" id="KW-1185">Reference proteome</keyword>
<dbReference type="EMBL" id="CP090978">
    <property type="protein sequence ID" value="UJF34428.1"/>
    <property type="molecule type" value="Genomic_DNA"/>
</dbReference>
<protein>
    <submittedName>
        <fullName evidence="2">Chemotaxis protein CheW</fullName>
    </submittedName>
</protein>
<accession>A0ABY3SKQ4</accession>
<feature type="domain" description="CheW-like" evidence="1">
    <location>
        <begin position="2"/>
        <end position="84"/>
    </location>
</feature>
<organism evidence="2 3">
    <name type="scientific">Paenibacillus hexagrammi</name>
    <dbReference type="NCBI Taxonomy" id="2908839"/>
    <lineage>
        <taxon>Bacteria</taxon>
        <taxon>Bacillati</taxon>
        <taxon>Bacillota</taxon>
        <taxon>Bacilli</taxon>
        <taxon>Bacillales</taxon>
        <taxon>Paenibacillaceae</taxon>
        <taxon>Paenibacillus</taxon>
    </lineage>
</organism>